<dbReference type="EMBL" id="JROO01000014">
    <property type="protein sequence ID" value="KIH99225.1"/>
    <property type="molecule type" value="Genomic_DNA"/>
</dbReference>
<feature type="domain" description="AMP-dependent synthetase/ligase" evidence="3">
    <location>
        <begin position="42"/>
        <end position="429"/>
    </location>
</feature>
<dbReference type="PANTHER" id="PTHR43272">
    <property type="entry name" value="LONG-CHAIN-FATTY-ACID--COA LIGASE"/>
    <property type="match status" value="1"/>
</dbReference>
<evidence type="ECO:0000313" key="4">
    <source>
        <dbReference type="EMBL" id="KIH99225.1"/>
    </source>
</evidence>
<dbReference type="InterPro" id="IPR000873">
    <property type="entry name" value="AMP-dep_synth/lig_dom"/>
</dbReference>
<dbReference type="Pfam" id="PF23562">
    <property type="entry name" value="AMP-binding_C_3"/>
    <property type="match status" value="1"/>
</dbReference>
<dbReference type="AlphaFoldDB" id="A0A0C2JJW7"/>
<keyword evidence="5" id="KW-1185">Reference proteome</keyword>
<name>A0A0C2JJW7_9ACTN</name>
<dbReference type="PANTHER" id="PTHR43272:SF33">
    <property type="entry name" value="AMP-BINDING DOMAIN-CONTAINING PROTEIN-RELATED"/>
    <property type="match status" value="1"/>
</dbReference>
<dbReference type="Gene3D" id="3.40.50.12780">
    <property type="entry name" value="N-terminal domain of ligase-like"/>
    <property type="match status" value="1"/>
</dbReference>
<comment type="caution">
    <text evidence="4">The sequence shown here is derived from an EMBL/GenBank/DDBJ whole genome shotgun (WGS) entry which is preliminary data.</text>
</comment>
<dbReference type="Pfam" id="PF00501">
    <property type="entry name" value="AMP-binding"/>
    <property type="match status" value="1"/>
</dbReference>
<dbReference type="Proteomes" id="UP000031675">
    <property type="component" value="Unassembled WGS sequence"/>
</dbReference>
<reference evidence="5" key="1">
    <citation type="journal article" date="2015" name="Chem. Biol.">
        <title>Structure, bioactivity, and resistance mechanism of streptomonomicin, an unusual lasso Peptide from an understudied halophilic actinomycete.</title>
        <authorList>
            <person name="Metelev M."/>
            <person name="Tietz J.I."/>
            <person name="Melby J.O."/>
            <person name="Blair P.M."/>
            <person name="Zhu L."/>
            <person name="Livnat I."/>
            <person name="Severinov K."/>
            <person name="Mitchell D.A."/>
        </authorList>
    </citation>
    <scope>NUCLEOTIDE SEQUENCE [LARGE SCALE GENOMIC DNA]</scope>
    <source>
        <strain evidence="5">YIM 90003</strain>
    </source>
</reference>
<dbReference type="OrthoDB" id="9803968at2"/>
<dbReference type="RefSeq" id="WP_040272329.1">
    <property type="nucleotide sequence ID" value="NZ_JROO01000014.1"/>
</dbReference>
<organism evidence="4 5">
    <name type="scientific">Streptomonospora alba</name>
    <dbReference type="NCBI Taxonomy" id="183763"/>
    <lineage>
        <taxon>Bacteria</taxon>
        <taxon>Bacillati</taxon>
        <taxon>Actinomycetota</taxon>
        <taxon>Actinomycetes</taxon>
        <taxon>Streptosporangiales</taxon>
        <taxon>Nocardiopsidaceae</taxon>
        <taxon>Streptomonospora</taxon>
    </lineage>
</organism>
<evidence type="ECO:0000313" key="5">
    <source>
        <dbReference type="Proteomes" id="UP000031675"/>
    </source>
</evidence>
<protein>
    <recommendedName>
        <fullName evidence="3">AMP-dependent synthetase/ligase domain-containing protein</fullName>
    </recommendedName>
</protein>
<gene>
    <name evidence="4" type="ORF">LP52_08895</name>
</gene>
<keyword evidence="2" id="KW-0067">ATP-binding</keyword>
<evidence type="ECO:0000256" key="1">
    <source>
        <dbReference type="ARBA" id="ARBA00022741"/>
    </source>
</evidence>
<dbReference type="SUPFAM" id="SSF56801">
    <property type="entry name" value="Acetyl-CoA synthetase-like"/>
    <property type="match status" value="1"/>
</dbReference>
<evidence type="ECO:0000259" key="3">
    <source>
        <dbReference type="Pfam" id="PF00501"/>
    </source>
</evidence>
<dbReference type="STRING" id="183763.LP52_08895"/>
<proteinExistence type="predicted"/>
<dbReference type="GO" id="GO:0016020">
    <property type="term" value="C:membrane"/>
    <property type="evidence" value="ECO:0007669"/>
    <property type="project" value="TreeGrafter"/>
</dbReference>
<accession>A0A0C2JJW7</accession>
<sequence length="623" mass="66518">MAGSSVGAVGQSRLRGLGDVPYHWGEGAARDEVLLARDDEAGAWRALSSREFSSQIAGVAKGLIGVGVGAGDRVVVVARPGMECALVVLAAWVVRAVVVCVPPAASSERLTYVLRDSDPAAVVLEDGRHASAVGALGRQLTDLVRVWRLDESGLEGIARPGAYMDSTAVRFRREDQSPQDVAAVVYPVSTAVRTRGVVLTHAAVLAAAEALVERLSPEQEGRRRGDEGPGRVLMELGLWEPGALAGLVACGLVRAPLGFVSRGPRLRREMREFAPRVLVCRRWLVERVFAAVRSSAPRNGWDQVDSFKVAMEMAVEFDRAQRKGAWRRMSRAMYDWVYGRVREALGGQVRLVVCAGGGLSGELDGFFNGAGVPLVQAWGVPESCGVAAVGSPEQRRAGTVGRALAGVSLQPSGEEELCVRGPLLFSGYWGDEAAGRSAVWEGWLASGVAGGLDEAGFVRVGPRLRTQSSHEPDRARAVVRAPAVPAAEPEYPAVWEQRACAHPLVSQAVLIWQGRPYASALVTLAADQAEYWRLVNNRPLSMTRAELAADPDLGAEVRSAVVAANQAVPGEWAVRAFHVLAEEFTAAGGLVLADGSLRRDAVLRAFAEEIEGLYRSREAPRGE</sequence>
<dbReference type="GO" id="GO:0005524">
    <property type="term" value="F:ATP binding"/>
    <property type="evidence" value="ECO:0007669"/>
    <property type="project" value="UniProtKB-KW"/>
</dbReference>
<evidence type="ECO:0000256" key="2">
    <source>
        <dbReference type="ARBA" id="ARBA00022840"/>
    </source>
</evidence>
<dbReference type="InterPro" id="IPR042099">
    <property type="entry name" value="ANL_N_sf"/>
</dbReference>
<dbReference type="GO" id="GO:0004467">
    <property type="term" value="F:long-chain fatty acid-CoA ligase activity"/>
    <property type="evidence" value="ECO:0007669"/>
    <property type="project" value="TreeGrafter"/>
</dbReference>
<keyword evidence="1" id="KW-0547">Nucleotide-binding</keyword>